<feature type="transmembrane region" description="Helical" evidence="1">
    <location>
        <begin position="29"/>
        <end position="51"/>
    </location>
</feature>
<organism evidence="2 3">
    <name type="scientific">Pseudodesulfovibrio senegalensis</name>
    <dbReference type="NCBI Taxonomy" id="1721087"/>
    <lineage>
        <taxon>Bacteria</taxon>
        <taxon>Pseudomonadati</taxon>
        <taxon>Thermodesulfobacteriota</taxon>
        <taxon>Desulfovibrionia</taxon>
        <taxon>Desulfovibrionales</taxon>
        <taxon>Desulfovibrionaceae</taxon>
    </lineage>
</organism>
<evidence type="ECO:0000313" key="2">
    <source>
        <dbReference type="EMBL" id="KAB1443527.1"/>
    </source>
</evidence>
<evidence type="ECO:0008006" key="4">
    <source>
        <dbReference type="Google" id="ProtNLM"/>
    </source>
</evidence>
<dbReference type="OrthoDB" id="5456419at2"/>
<dbReference type="EMBL" id="WAIE01000001">
    <property type="protein sequence ID" value="KAB1443527.1"/>
    <property type="molecule type" value="Genomic_DNA"/>
</dbReference>
<comment type="caution">
    <text evidence="2">The sequence shown here is derived from an EMBL/GenBank/DDBJ whole genome shotgun (WGS) entry which is preliminary data.</text>
</comment>
<proteinExistence type="predicted"/>
<keyword evidence="1" id="KW-1133">Transmembrane helix</keyword>
<sequence>MNTLETLPEQIQSLVLEALKQILGIEDVLVARVVLAALLVLMAVLLLLLALRVLRHEKTAELVKTSLIPSHLLKTGTTLELYNPDGSPAFRCVLTRVNKKRLRCEVIERLGNVTAQKGDTIQCLHAPVKAAGKRVNGFPCLLAEPVDKDTASPQVVLSAPIRFQFIKRREHGRKRVVDQQFIRIKLWLADADTSDIPYADAVPDIGINSYAQDASGHDTNSVLNISKGGIALRISNSMLPATCITDARAVINIFMFNFREKVFKPYWYEGMIRNMESDGDGYTRIGISFGRAGIYDDNQAGIQWQ</sequence>
<dbReference type="RefSeq" id="WP_151149899.1">
    <property type="nucleotide sequence ID" value="NZ_WAIE01000001.1"/>
</dbReference>
<keyword evidence="1" id="KW-0472">Membrane</keyword>
<protein>
    <recommendedName>
        <fullName evidence="4">PilZ domain-containing protein</fullName>
    </recommendedName>
</protein>
<keyword evidence="3" id="KW-1185">Reference proteome</keyword>
<name>A0A6N6N9P3_9BACT</name>
<gene>
    <name evidence="2" type="ORF">F8A88_04580</name>
</gene>
<evidence type="ECO:0000313" key="3">
    <source>
        <dbReference type="Proteomes" id="UP000438699"/>
    </source>
</evidence>
<dbReference type="AlphaFoldDB" id="A0A6N6N9P3"/>
<keyword evidence="1" id="KW-0812">Transmembrane</keyword>
<dbReference type="Proteomes" id="UP000438699">
    <property type="component" value="Unassembled WGS sequence"/>
</dbReference>
<reference evidence="2 3" key="1">
    <citation type="journal article" date="2017" name="Int. J. Syst. Evol. Microbiol.">
        <title>Desulfovibrio senegalensis sp. nov., a mesophilic sulfate reducer isolated from marine sediment.</title>
        <authorList>
            <person name="Thioye A."/>
            <person name="Gam Z.B.A."/>
            <person name="Mbengue M."/>
            <person name="Cayol J.L."/>
            <person name="Joseph-Bartoli M."/>
            <person name="Toure-Kane C."/>
            <person name="Labat M."/>
        </authorList>
    </citation>
    <scope>NUCLEOTIDE SEQUENCE [LARGE SCALE GENOMIC DNA]</scope>
    <source>
        <strain evidence="2 3">DSM 101509</strain>
    </source>
</reference>
<evidence type="ECO:0000256" key="1">
    <source>
        <dbReference type="SAM" id="Phobius"/>
    </source>
</evidence>
<accession>A0A6N6N9P3</accession>